<feature type="transmembrane region" description="Helical" evidence="12">
    <location>
        <begin position="71"/>
        <end position="95"/>
    </location>
</feature>
<feature type="transmembrane region" description="Helical" evidence="12">
    <location>
        <begin position="277"/>
        <end position="301"/>
    </location>
</feature>
<feature type="transmembrane region" description="Helical" evidence="12">
    <location>
        <begin position="6"/>
        <end position="25"/>
    </location>
</feature>
<dbReference type="Pfam" id="PF00474">
    <property type="entry name" value="SSF"/>
    <property type="match status" value="1"/>
</dbReference>
<keyword evidence="9 12" id="KW-0472">Membrane</keyword>
<keyword evidence="5 12" id="KW-0812">Transmembrane</keyword>
<feature type="transmembrane region" description="Helical" evidence="12">
    <location>
        <begin position="381"/>
        <end position="400"/>
    </location>
</feature>
<dbReference type="PANTHER" id="PTHR42985:SF40">
    <property type="entry name" value="LD47995P-RELATED"/>
    <property type="match status" value="1"/>
</dbReference>
<feature type="transmembrane region" description="Helical" evidence="12">
    <location>
        <begin position="238"/>
        <end position="256"/>
    </location>
</feature>
<dbReference type="PANTHER" id="PTHR42985">
    <property type="entry name" value="SODIUM-COUPLED MONOCARBOXYLATE TRANSPORTER"/>
    <property type="match status" value="1"/>
</dbReference>
<feature type="transmembrane region" description="Helical" evidence="12">
    <location>
        <begin position="406"/>
        <end position="430"/>
    </location>
</feature>
<keyword evidence="4" id="KW-1003">Cell membrane</keyword>
<evidence type="ECO:0000256" key="2">
    <source>
        <dbReference type="ARBA" id="ARBA00006434"/>
    </source>
</evidence>
<evidence type="ECO:0000256" key="7">
    <source>
        <dbReference type="ARBA" id="ARBA00023053"/>
    </source>
</evidence>
<evidence type="ECO:0000256" key="11">
    <source>
        <dbReference type="RuleBase" id="RU362091"/>
    </source>
</evidence>
<feature type="transmembrane region" description="Helical" evidence="12">
    <location>
        <begin position="540"/>
        <end position="560"/>
    </location>
</feature>
<evidence type="ECO:0000256" key="12">
    <source>
        <dbReference type="SAM" id="Phobius"/>
    </source>
</evidence>
<evidence type="ECO:0000256" key="8">
    <source>
        <dbReference type="ARBA" id="ARBA00023065"/>
    </source>
</evidence>
<comment type="caution">
    <text evidence="13">The sequence shown here is derived from an EMBL/GenBank/DDBJ whole genome shotgun (WGS) entry which is preliminary data.</text>
</comment>
<dbReference type="GO" id="GO:0015293">
    <property type="term" value="F:symporter activity"/>
    <property type="evidence" value="ECO:0007669"/>
    <property type="project" value="TreeGrafter"/>
</dbReference>
<feature type="transmembrane region" description="Helical" evidence="12">
    <location>
        <begin position="566"/>
        <end position="590"/>
    </location>
</feature>
<dbReference type="Gene3D" id="1.20.1730.10">
    <property type="entry name" value="Sodium/glucose cotransporter"/>
    <property type="match status" value="1"/>
</dbReference>
<evidence type="ECO:0000256" key="3">
    <source>
        <dbReference type="ARBA" id="ARBA00022448"/>
    </source>
</evidence>
<dbReference type="PROSITE" id="PS50283">
    <property type="entry name" value="NA_SOLUT_SYMP_3"/>
    <property type="match status" value="1"/>
</dbReference>
<evidence type="ECO:0000256" key="4">
    <source>
        <dbReference type="ARBA" id="ARBA00022475"/>
    </source>
</evidence>
<dbReference type="InterPro" id="IPR001734">
    <property type="entry name" value="Na/solute_symporter"/>
</dbReference>
<feature type="transmembrane region" description="Helical" evidence="12">
    <location>
        <begin position="437"/>
        <end position="457"/>
    </location>
</feature>
<dbReference type="Proteomes" id="UP000541810">
    <property type="component" value="Unassembled WGS sequence"/>
</dbReference>
<feature type="transmembrane region" description="Helical" evidence="12">
    <location>
        <begin position="198"/>
        <end position="218"/>
    </location>
</feature>
<protein>
    <submittedName>
        <fullName evidence="13">Na+/proline symporter</fullName>
    </submittedName>
</protein>
<reference evidence="13 14" key="1">
    <citation type="submission" date="2020-08" db="EMBL/GenBank/DDBJ databases">
        <title>Genomic Encyclopedia of Type Strains, Phase IV (KMG-IV): sequencing the most valuable type-strain genomes for metagenomic binning, comparative biology and taxonomic classification.</title>
        <authorList>
            <person name="Goeker M."/>
        </authorList>
    </citation>
    <scope>NUCLEOTIDE SEQUENCE [LARGE SCALE GENOMIC DNA]</scope>
    <source>
        <strain evidence="13 14">DSM 103725</strain>
    </source>
</reference>
<feature type="transmembrane region" description="Helical" evidence="12">
    <location>
        <begin position="46"/>
        <end position="65"/>
    </location>
</feature>
<dbReference type="AlphaFoldDB" id="A0A7X0H3C3"/>
<dbReference type="GO" id="GO:0005886">
    <property type="term" value="C:plasma membrane"/>
    <property type="evidence" value="ECO:0007669"/>
    <property type="project" value="UniProtKB-SubCell"/>
</dbReference>
<comment type="similarity">
    <text evidence="2 11">Belongs to the sodium:solute symporter (SSF) (TC 2.A.21) family.</text>
</comment>
<keyword evidence="8" id="KW-0406">Ion transport</keyword>
<evidence type="ECO:0000313" key="13">
    <source>
        <dbReference type="EMBL" id="MBB6428302.1"/>
    </source>
</evidence>
<dbReference type="InterPro" id="IPR038377">
    <property type="entry name" value="Na/Glc_symporter_sf"/>
</dbReference>
<evidence type="ECO:0000256" key="1">
    <source>
        <dbReference type="ARBA" id="ARBA00004651"/>
    </source>
</evidence>
<evidence type="ECO:0000256" key="6">
    <source>
        <dbReference type="ARBA" id="ARBA00022989"/>
    </source>
</evidence>
<feature type="transmembrane region" description="Helical" evidence="12">
    <location>
        <begin position="486"/>
        <end position="503"/>
    </location>
</feature>
<dbReference type="EMBL" id="JACHGY010000001">
    <property type="protein sequence ID" value="MBB6428302.1"/>
    <property type="molecule type" value="Genomic_DNA"/>
</dbReference>
<keyword evidence="10" id="KW-0739">Sodium transport</keyword>
<dbReference type="GO" id="GO:0006814">
    <property type="term" value="P:sodium ion transport"/>
    <property type="evidence" value="ECO:0007669"/>
    <property type="project" value="UniProtKB-KW"/>
</dbReference>
<organism evidence="13 14">
    <name type="scientific">Algisphaera agarilytica</name>
    <dbReference type="NCBI Taxonomy" id="1385975"/>
    <lineage>
        <taxon>Bacteria</taxon>
        <taxon>Pseudomonadati</taxon>
        <taxon>Planctomycetota</taxon>
        <taxon>Phycisphaerae</taxon>
        <taxon>Phycisphaerales</taxon>
        <taxon>Phycisphaeraceae</taxon>
        <taxon>Algisphaera</taxon>
    </lineage>
</organism>
<keyword evidence="6 12" id="KW-1133">Transmembrane helix</keyword>
<evidence type="ECO:0000256" key="9">
    <source>
        <dbReference type="ARBA" id="ARBA00023136"/>
    </source>
</evidence>
<feature type="transmembrane region" description="Helical" evidence="12">
    <location>
        <begin position="116"/>
        <end position="149"/>
    </location>
</feature>
<gene>
    <name evidence="13" type="ORF">HNQ40_000108</name>
</gene>
<evidence type="ECO:0000313" key="14">
    <source>
        <dbReference type="Proteomes" id="UP000541810"/>
    </source>
</evidence>
<dbReference type="RefSeq" id="WP_184675312.1">
    <property type="nucleotide sequence ID" value="NZ_JACHGY010000001.1"/>
</dbReference>
<keyword evidence="14" id="KW-1185">Reference proteome</keyword>
<comment type="subcellular location">
    <subcellularLocation>
        <location evidence="1">Cell membrane</location>
        <topology evidence="1">Multi-pass membrane protein</topology>
    </subcellularLocation>
</comment>
<keyword evidence="3" id="KW-0813">Transport</keyword>
<keyword evidence="7" id="KW-0915">Sodium</keyword>
<accession>A0A7X0H3C3</accession>
<evidence type="ECO:0000256" key="10">
    <source>
        <dbReference type="ARBA" id="ARBA00023201"/>
    </source>
</evidence>
<evidence type="ECO:0000256" key="5">
    <source>
        <dbReference type="ARBA" id="ARBA00022692"/>
    </source>
</evidence>
<proteinExistence type="inferred from homology"/>
<sequence>MSFPDYLVLLLYVIGLLAITVYFATRVKNTSDMFSAGGQSPWWMSGLSGFMTMFSAGTFVVWGGVAYRYGLVAVSISMCYGVAALLVGWTLAGYWRRLGVSSASEFLDRRFGPSIVQFYIWLNGTFGMFSMGLAVYGLSVIVAALVPISPESSLAFLADADTGHLSVTYLSIALCILVVVITFAGGLWAVLMTDVLQFIVLTVSVMFVVPLILDQVGGFNAFASQAPEGFLKPVAADFTWWFLLGWVAVHYFKVGGEWAFVQRYTCVRTPKDARKSAYIFGVMYLISPIFWMLPPMIYRVIEPIPEGLSAAEINQLSEQAYIRACEFVLPAGMVGLLVAAMASATASMATTQLNVYAGALTAEFYQKLVRPHANQKELVRVGRVMTVVLGVIVLSGAILIPRLGTYVGFILAVTAMLTGPLVLPTIWGLFSKKLSLSAVWIVTIVGGLSAVLARFGLLSGPEFLVGVPGTAWLHDLATINPRVTDLVVGSSVTLVGLCIAELTSSRDYVGWSRVSAITAAYAKQPEDNGQSGRSTLPAEICGYTVVFLSLLMLILAVFTSDTQGRGVLITFGLIMLLLAGLILGICYRLARRSTH</sequence>
<name>A0A7X0H3C3_9BACT</name>
<feature type="transmembrane region" description="Helical" evidence="12">
    <location>
        <begin position="169"/>
        <end position="191"/>
    </location>
</feature>
<dbReference type="InterPro" id="IPR051163">
    <property type="entry name" value="Sodium:Solute_Symporter_SSF"/>
</dbReference>